<dbReference type="Proteomes" id="UP001172702">
    <property type="component" value="Unassembled WGS sequence"/>
</dbReference>
<reference evidence="1 3" key="1">
    <citation type="submission" date="2023-07" db="EMBL/GenBank/DDBJ databases">
        <title>Strategy for survival of the halotoleranting strain Dietzia MX2 from the Yakshinskoe mineral salts deposit.</title>
        <authorList>
            <person name="Kharitonova M.A."/>
            <person name="Kupriyanova-Ashina F.G."/>
            <person name="Shakirov T.R."/>
            <person name="Vafina M.S."/>
            <person name="Ilinskaya O.N."/>
        </authorList>
    </citation>
    <scope>NUCLEOTIDE SEQUENCE [LARGE SCALE GENOMIC DNA]</scope>
    <source>
        <strain evidence="1 3">MX2</strain>
    </source>
</reference>
<comment type="caution">
    <text evidence="2">The sequence shown here is derived from an EMBL/GenBank/DDBJ whole genome shotgun (WGS) entry which is preliminary data.</text>
</comment>
<accession>A0AAE4R3V1</accession>
<protein>
    <submittedName>
        <fullName evidence="2">Uncharacterized protein</fullName>
    </submittedName>
</protein>
<evidence type="ECO:0000313" key="3">
    <source>
        <dbReference type="Proteomes" id="UP001172702"/>
    </source>
</evidence>
<organism evidence="2 4">
    <name type="scientific">Dietzia maris</name>
    <dbReference type="NCBI Taxonomy" id="37915"/>
    <lineage>
        <taxon>Bacteria</taxon>
        <taxon>Bacillati</taxon>
        <taxon>Actinomycetota</taxon>
        <taxon>Actinomycetes</taxon>
        <taxon>Mycobacteriales</taxon>
        <taxon>Dietziaceae</taxon>
        <taxon>Dietzia</taxon>
    </lineage>
</organism>
<proteinExistence type="predicted"/>
<evidence type="ECO:0000313" key="1">
    <source>
        <dbReference type="EMBL" id="MDN4507470.1"/>
    </source>
</evidence>
<dbReference type="RefSeq" id="WP_167492364.1">
    <property type="nucleotide sequence ID" value="NZ_CANNAK010000026.1"/>
</dbReference>
<name>A0AAE4R3V1_9ACTN</name>
<evidence type="ECO:0000313" key="4">
    <source>
        <dbReference type="Proteomes" id="UP001185873"/>
    </source>
</evidence>
<keyword evidence="3" id="KW-1185">Reference proteome</keyword>
<sequence length="46" mass="4901">MSNANDIFLQAIQPVIDIFWSLVWTATGSTISVPRPTAPAGTPESV</sequence>
<dbReference type="EMBL" id="JAWLKJ010000004">
    <property type="protein sequence ID" value="MDV6300471.1"/>
    <property type="molecule type" value="Genomic_DNA"/>
</dbReference>
<reference evidence="2" key="2">
    <citation type="submission" date="2023-10" db="EMBL/GenBank/DDBJ databases">
        <title>Development of a sustainable strategy for remediation of hydrocarbon-contaminated territories based on the waste exchange concept.</title>
        <authorList>
            <person name="Krivoruchko A."/>
        </authorList>
    </citation>
    <scope>NUCLEOTIDE SEQUENCE</scope>
    <source>
        <strain evidence="2">IEGM 1175</strain>
    </source>
</reference>
<dbReference type="EMBL" id="JAUHTB010000024">
    <property type="protein sequence ID" value="MDN4507470.1"/>
    <property type="molecule type" value="Genomic_DNA"/>
</dbReference>
<dbReference type="GeneID" id="97370771"/>
<dbReference type="Proteomes" id="UP001185873">
    <property type="component" value="Unassembled WGS sequence"/>
</dbReference>
<dbReference type="AlphaFoldDB" id="A0AAE4R3V1"/>
<evidence type="ECO:0000313" key="2">
    <source>
        <dbReference type="EMBL" id="MDV6300471.1"/>
    </source>
</evidence>
<gene>
    <name evidence="1" type="ORF">QYF62_15605</name>
    <name evidence="2" type="ORF">R3P82_15285</name>
</gene>